<dbReference type="InterPro" id="IPR052895">
    <property type="entry name" value="HetReg/Transcr_Mod"/>
</dbReference>
<dbReference type="EMBL" id="CABFNO020001394">
    <property type="protein sequence ID" value="CAG9985251.1"/>
    <property type="molecule type" value="Genomic_DNA"/>
</dbReference>
<accession>A0A9N9UGH0</accession>
<dbReference type="Pfam" id="PF06985">
    <property type="entry name" value="HET"/>
    <property type="match status" value="1"/>
</dbReference>
<dbReference type="PANTHER" id="PTHR24148:SF73">
    <property type="entry name" value="HET DOMAIN PROTEIN (AFU_ORTHOLOGUE AFUA_8G01020)"/>
    <property type="match status" value="1"/>
</dbReference>
<dbReference type="PANTHER" id="PTHR24148">
    <property type="entry name" value="ANKYRIN REPEAT DOMAIN-CONTAINING PROTEIN 39 HOMOLOG-RELATED"/>
    <property type="match status" value="1"/>
</dbReference>
<protein>
    <recommendedName>
        <fullName evidence="1">Heterokaryon incompatibility domain-containing protein</fullName>
    </recommendedName>
</protein>
<organism evidence="2 3">
    <name type="scientific">Clonostachys byssicola</name>
    <dbReference type="NCBI Taxonomy" id="160290"/>
    <lineage>
        <taxon>Eukaryota</taxon>
        <taxon>Fungi</taxon>
        <taxon>Dikarya</taxon>
        <taxon>Ascomycota</taxon>
        <taxon>Pezizomycotina</taxon>
        <taxon>Sordariomycetes</taxon>
        <taxon>Hypocreomycetidae</taxon>
        <taxon>Hypocreales</taxon>
        <taxon>Bionectriaceae</taxon>
        <taxon>Clonostachys</taxon>
    </lineage>
</organism>
<evidence type="ECO:0000313" key="2">
    <source>
        <dbReference type="EMBL" id="CAG9985251.1"/>
    </source>
</evidence>
<dbReference type="AlphaFoldDB" id="A0A9N9UGH0"/>
<evidence type="ECO:0000313" key="3">
    <source>
        <dbReference type="Proteomes" id="UP000754883"/>
    </source>
</evidence>
<comment type="caution">
    <text evidence="2">The sequence shown here is derived from an EMBL/GenBank/DDBJ whole genome shotgun (WGS) entry which is preliminary data.</text>
</comment>
<reference evidence="2 3" key="2">
    <citation type="submission" date="2021-10" db="EMBL/GenBank/DDBJ databases">
        <authorList>
            <person name="Piombo E."/>
        </authorList>
    </citation>
    <scope>NUCLEOTIDE SEQUENCE [LARGE SCALE GENOMIC DNA]</scope>
</reference>
<dbReference type="InterPro" id="IPR010730">
    <property type="entry name" value="HET"/>
</dbReference>
<keyword evidence="3" id="KW-1185">Reference proteome</keyword>
<name>A0A9N9UGH0_9HYPO</name>
<dbReference type="OrthoDB" id="2157530at2759"/>
<gene>
    <name evidence="2" type="ORF">CBYS24578_00006895</name>
</gene>
<reference evidence="3" key="1">
    <citation type="submission" date="2019-06" db="EMBL/GenBank/DDBJ databases">
        <authorList>
            <person name="Broberg M."/>
        </authorList>
    </citation>
    <scope>NUCLEOTIDE SEQUENCE [LARGE SCALE GENOMIC DNA]</scope>
</reference>
<sequence length="575" mass="64820">MGSTSASSIYQPLSEDRTIRLLHLLPGQRDDHLVGSLEQTYLNSNTKYEALSYEWGPPQRTHQISLTNGASIRITQSLFNALKDLRPFGRRPAPRLIWADGVCINQDDVEERQRQVSIMGSIYRTAARVVVYIGPESEDSSMAIDFALELLRFAKESPYKSDARLHLPDQVQNLGLPSTLHPCWQALKFLLLRGWASRCWCAHEFLMNPNTVIMCGRKTVQYAKFLPDIVHSATYRELPIFTVPSNEEDANSLRECHNKMGRLRQRVAIQNGKLTLDVLLREGHPFLASDPRDKVYSMLSFAQDRACYDIHVDYTCTVASLFITVAGQIIQVSNSLELLSSNLPNKAIELPSWVPDWSTWKYGSHGNAFEGDYMACGDTTTNAIVDDSSNSLIAAGCIADEITWVDDVSIGSAFNLLRTNGRRDWLLKMEKEVTRLQQYHPSMDDDVLWRTLVGNFTDTETPAPSSYKSNYLSQLNFTEGSPIWMQQLGQKFCDAARRKSRYRRLCKTAKGYLGAVVETARPGDYICMLEGSRSLHVIRPAGLDYAFIGPAYVHGLMYGELLKLPSYSRSTITLV</sequence>
<dbReference type="Pfam" id="PF26639">
    <property type="entry name" value="Het-6_barrel"/>
    <property type="match status" value="1"/>
</dbReference>
<dbReference type="Proteomes" id="UP000754883">
    <property type="component" value="Unassembled WGS sequence"/>
</dbReference>
<feature type="domain" description="Heterokaryon incompatibility" evidence="1">
    <location>
        <begin position="48"/>
        <end position="204"/>
    </location>
</feature>
<evidence type="ECO:0000259" key="1">
    <source>
        <dbReference type="Pfam" id="PF06985"/>
    </source>
</evidence>
<proteinExistence type="predicted"/>